<evidence type="ECO:0000313" key="13">
    <source>
        <dbReference type="RefSeq" id="XP_018102381.1"/>
    </source>
</evidence>
<dbReference type="PRINTS" id="PR00463">
    <property type="entry name" value="EP450I"/>
</dbReference>
<evidence type="ECO:0000256" key="8">
    <source>
        <dbReference type="ARBA" id="ARBA00023136"/>
    </source>
</evidence>
<name>A0A8J0UFL7_XENLA</name>
<dbReference type="PANTHER" id="PTHR24291">
    <property type="entry name" value="CYTOCHROME P450 FAMILY 4"/>
    <property type="match status" value="1"/>
</dbReference>
<keyword evidence="11" id="KW-0812">Transmembrane</keyword>
<keyword evidence="6 9" id="KW-0408">Iron</keyword>
<dbReference type="GO" id="GO:0004497">
    <property type="term" value="F:monooxygenase activity"/>
    <property type="evidence" value="ECO:0007669"/>
    <property type="project" value="UniProtKB-KW"/>
</dbReference>
<dbReference type="FunFam" id="1.10.630.10:FF:000005">
    <property type="entry name" value="cytochrome P450 4F22 isoform X2"/>
    <property type="match status" value="1"/>
</dbReference>
<dbReference type="InterPro" id="IPR001128">
    <property type="entry name" value="Cyt_P450"/>
</dbReference>
<dbReference type="PANTHER" id="PTHR24291:SF210">
    <property type="entry name" value="CYTOCHROME P450 FAMILY 4 SUBFAMILY F MEMBER 11"/>
    <property type="match status" value="1"/>
</dbReference>
<feature type="transmembrane region" description="Helical" evidence="11">
    <location>
        <begin position="76"/>
        <end position="105"/>
    </location>
</feature>
<dbReference type="InterPro" id="IPR017972">
    <property type="entry name" value="Cyt_P450_CS"/>
</dbReference>
<keyword evidence="5" id="KW-0256">Endoplasmic reticulum</keyword>
<evidence type="ECO:0000256" key="5">
    <source>
        <dbReference type="ARBA" id="ARBA00022824"/>
    </source>
</evidence>
<keyword evidence="12" id="KW-1185">Reference proteome</keyword>
<dbReference type="InterPro" id="IPR036396">
    <property type="entry name" value="Cyt_P450_sf"/>
</dbReference>
<evidence type="ECO:0000256" key="3">
    <source>
        <dbReference type="ARBA" id="ARBA00022617"/>
    </source>
</evidence>
<dbReference type="Pfam" id="PF00067">
    <property type="entry name" value="p450"/>
    <property type="match status" value="1"/>
</dbReference>
<comment type="similarity">
    <text evidence="2 10">Belongs to the cytochrome P450 family.</text>
</comment>
<dbReference type="GeneID" id="108708312"/>
<evidence type="ECO:0000256" key="1">
    <source>
        <dbReference type="ARBA" id="ARBA00004586"/>
    </source>
</evidence>
<evidence type="ECO:0000256" key="9">
    <source>
        <dbReference type="PIRSR" id="PIRSR602401-1"/>
    </source>
</evidence>
<dbReference type="GO" id="GO:0005506">
    <property type="term" value="F:iron ion binding"/>
    <property type="evidence" value="ECO:0007669"/>
    <property type="project" value="InterPro"/>
</dbReference>
<sequence>MRQQNTISSESDLLFLDWLKGGRAQSKRKCRKYQNKIHRSRICWDSNCVLIVFSRMLQFLEDFLDSLNISHTSFRVYIFAAVILMFSLIICQVVLKMAAFIYAYIINARRLRCFPEPPRRSWLLGHLGMFLPTEEGLMEVSEAISKYHRTILTWLGPIPAVSLIHPDTVKPIVSASAAIAPKDELFYGFLRPWLGDGLLLSRGEKWMRHRRLLTPAFHFDILKYYVKIFNQSSDIMHAKWRRLAVEGPMSLDMFEHISLMTLDTLLKCTFSYDSDCQEKPSDYIAAIYELTSLVVKRENCLPHHFDFIYHLSSDGRKFHQACKKVHEFTAGVVEQRKKALQEKGMEEWIKSKQGKTKDFIDILLLSKDEDGNQLSDEDMRAEVDTFMFEGHDTTASGLSWILYNLACHPEYQEKCRKEITELLEGKDTKHLEWNELLQLPFTTMCIKESLRLHPPVIAVTRRCTEDIKIPKDNVIPKGNSCVISIFGIHHNPEVWPNPEVYDPYRFDPENLQEKHSHAFVPFSAGPRNCIGQNFAMAEMKIVLALTLYNFHLTLDETKTVRRKPELILRAENGLWLQVEELKR</sequence>
<evidence type="ECO:0000256" key="10">
    <source>
        <dbReference type="RuleBase" id="RU000461"/>
    </source>
</evidence>
<keyword evidence="11" id="KW-1133">Transmembrane helix</keyword>
<dbReference type="RefSeq" id="XP_018102381.1">
    <property type="nucleotide sequence ID" value="XM_018246892.2"/>
</dbReference>
<keyword evidence="7 10" id="KW-0503">Monooxygenase</keyword>
<evidence type="ECO:0000256" key="11">
    <source>
        <dbReference type="SAM" id="Phobius"/>
    </source>
</evidence>
<evidence type="ECO:0000256" key="4">
    <source>
        <dbReference type="ARBA" id="ARBA00022723"/>
    </source>
</evidence>
<keyword evidence="10" id="KW-0560">Oxidoreductase</keyword>
<evidence type="ECO:0000256" key="6">
    <source>
        <dbReference type="ARBA" id="ARBA00023004"/>
    </source>
</evidence>
<keyword evidence="8 11" id="KW-0472">Membrane</keyword>
<dbReference type="PROSITE" id="PS00086">
    <property type="entry name" value="CYTOCHROME_P450"/>
    <property type="match status" value="1"/>
</dbReference>
<dbReference type="CDD" id="cd20679">
    <property type="entry name" value="CYP4F"/>
    <property type="match status" value="1"/>
</dbReference>
<dbReference type="Gene3D" id="1.10.630.10">
    <property type="entry name" value="Cytochrome P450"/>
    <property type="match status" value="1"/>
</dbReference>
<reference evidence="13" key="1">
    <citation type="submission" date="2025-08" db="UniProtKB">
        <authorList>
            <consortium name="RefSeq"/>
        </authorList>
    </citation>
    <scope>IDENTIFICATION</scope>
    <source>
        <strain evidence="13">J_2021</strain>
        <tissue evidence="13">Erythrocytes</tissue>
    </source>
</reference>
<proteinExistence type="inferred from homology"/>
<comment type="subcellular location">
    <subcellularLocation>
        <location evidence="1">Endoplasmic reticulum membrane</location>
    </subcellularLocation>
</comment>
<organism evidence="12 13">
    <name type="scientific">Xenopus laevis</name>
    <name type="common">African clawed frog</name>
    <dbReference type="NCBI Taxonomy" id="8355"/>
    <lineage>
        <taxon>Eukaryota</taxon>
        <taxon>Metazoa</taxon>
        <taxon>Chordata</taxon>
        <taxon>Craniata</taxon>
        <taxon>Vertebrata</taxon>
        <taxon>Euteleostomi</taxon>
        <taxon>Amphibia</taxon>
        <taxon>Batrachia</taxon>
        <taxon>Anura</taxon>
        <taxon>Pipoidea</taxon>
        <taxon>Pipidae</taxon>
        <taxon>Xenopodinae</taxon>
        <taxon>Xenopus</taxon>
        <taxon>Xenopus</taxon>
    </lineage>
</organism>
<dbReference type="AlphaFoldDB" id="A0A8J0UFL7"/>
<dbReference type="SUPFAM" id="SSF48264">
    <property type="entry name" value="Cytochrome P450"/>
    <property type="match status" value="1"/>
</dbReference>
<dbReference type="OrthoDB" id="1470350at2759"/>
<gene>
    <name evidence="13" type="primary">LOC108708312</name>
</gene>
<comment type="cofactor">
    <cofactor evidence="9">
        <name>heme</name>
        <dbReference type="ChEBI" id="CHEBI:30413"/>
    </cofactor>
</comment>
<dbReference type="Proteomes" id="UP000186698">
    <property type="component" value="Chromosome 2L"/>
</dbReference>
<dbReference type="PRINTS" id="PR00385">
    <property type="entry name" value="P450"/>
</dbReference>
<keyword evidence="4 9" id="KW-0479">Metal-binding</keyword>
<dbReference type="InterPro" id="IPR050196">
    <property type="entry name" value="Cytochrome_P450_Monoox"/>
</dbReference>
<dbReference type="GO" id="GO:0020037">
    <property type="term" value="F:heme binding"/>
    <property type="evidence" value="ECO:0007669"/>
    <property type="project" value="InterPro"/>
</dbReference>
<dbReference type="InterPro" id="IPR002401">
    <property type="entry name" value="Cyt_P450_E_grp-I"/>
</dbReference>
<dbReference type="KEGG" id="xla:108708312"/>
<accession>A0A8J0UFL7</accession>
<evidence type="ECO:0000256" key="2">
    <source>
        <dbReference type="ARBA" id="ARBA00010617"/>
    </source>
</evidence>
<protein>
    <submittedName>
        <fullName evidence="13">Cytochrome P450 4F22 isoform X1</fullName>
    </submittedName>
</protein>
<feature type="binding site" description="axial binding residue" evidence="9">
    <location>
        <position position="529"/>
    </location>
    <ligand>
        <name>heme</name>
        <dbReference type="ChEBI" id="CHEBI:30413"/>
    </ligand>
    <ligandPart>
        <name>Fe</name>
        <dbReference type="ChEBI" id="CHEBI:18248"/>
    </ligandPart>
</feature>
<evidence type="ECO:0000313" key="12">
    <source>
        <dbReference type="Proteomes" id="UP000186698"/>
    </source>
</evidence>
<dbReference type="GO" id="GO:0016705">
    <property type="term" value="F:oxidoreductase activity, acting on paired donors, with incorporation or reduction of molecular oxygen"/>
    <property type="evidence" value="ECO:0007669"/>
    <property type="project" value="InterPro"/>
</dbReference>
<keyword evidence="3 9" id="KW-0349">Heme</keyword>
<dbReference type="GO" id="GO:0005789">
    <property type="term" value="C:endoplasmic reticulum membrane"/>
    <property type="evidence" value="ECO:0007669"/>
    <property type="project" value="UniProtKB-SubCell"/>
</dbReference>
<evidence type="ECO:0000256" key="7">
    <source>
        <dbReference type="ARBA" id="ARBA00023033"/>
    </source>
</evidence>